<dbReference type="Proteomes" id="UP000266691">
    <property type="component" value="Unassembled WGS sequence"/>
</dbReference>
<reference evidence="3 5" key="2">
    <citation type="submission" date="2019-07" db="EMBL/GenBank/DDBJ databases">
        <title>Draft genome of two Muricauda strains isolated from deep sea.</title>
        <authorList>
            <person name="Sun C."/>
        </authorList>
    </citation>
    <scope>NUCLEOTIDE SEQUENCE [LARGE SCALE GENOMIC DNA]</scope>
    <source>
        <strain evidence="3 5">72</strain>
    </source>
</reference>
<organism evidence="2 4">
    <name type="scientific">Flagellimonas pelagia</name>
    <dbReference type="NCBI Taxonomy" id="2306998"/>
    <lineage>
        <taxon>Bacteria</taxon>
        <taxon>Pseudomonadati</taxon>
        <taxon>Bacteroidota</taxon>
        <taxon>Flavobacteriia</taxon>
        <taxon>Flavobacteriales</taxon>
        <taxon>Flavobacteriaceae</taxon>
        <taxon>Flagellimonas</taxon>
    </lineage>
</organism>
<keyword evidence="1" id="KW-1133">Transmembrane helix</keyword>
<reference evidence="2 4" key="1">
    <citation type="submission" date="2018-08" db="EMBL/GenBank/DDBJ databases">
        <title>Proposal of Muricauda 72 sp.nov. and Muricauda NH166 sp.nov., isolated from seawater.</title>
        <authorList>
            <person name="Cheng H."/>
            <person name="Wu Y.-H."/>
            <person name="Guo L.-L."/>
            <person name="Xu X.-W."/>
        </authorList>
    </citation>
    <scope>NUCLEOTIDE SEQUENCE [LARGE SCALE GENOMIC DNA]</scope>
    <source>
        <strain evidence="2 4">72</strain>
    </source>
</reference>
<feature type="transmembrane region" description="Helical" evidence="1">
    <location>
        <begin position="16"/>
        <end position="36"/>
    </location>
</feature>
<evidence type="ECO:0000256" key="1">
    <source>
        <dbReference type="SAM" id="Phobius"/>
    </source>
</evidence>
<evidence type="ECO:0000313" key="2">
    <source>
        <dbReference type="EMBL" id="RIV44657.1"/>
    </source>
</evidence>
<dbReference type="EMBL" id="QXFI01000025">
    <property type="protein sequence ID" value="RIV44657.1"/>
    <property type="molecule type" value="Genomic_DNA"/>
</dbReference>
<accession>A0A3A1NLU0</accession>
<name>A0A3A1NLU0_9FLAO</name>
<comment type="caution">
    <text evidence="2">The sequence shown here is derived from an EMBL/GenBank/DDBJ whole genome shotgun (WGS) entry which is preliminary data.</text>
</comment>
<keyword evidence="1" id="KW-0472">Membrane</keyword>
<gene>
    <name evidence="2" type="ORF">D2V05_09915</name>
    <name evidence="3" type="ORF">FQ017_09805</name>
</gene>
<dbReference type="OrthoDB" id="9148343at2"/>
<evidence type="ECO:0000313" key="4">
    <source>
        <dbReference type="Proteomes" id="UP000266691"/>
    </source>
</evidence>
<protein>
    <submittedName>
        <fullName evidence="2">Uncharacterized protein</fullName>
    </submittedName>
</protein>
<dbReference type="RefSeq" id="WP_119647421.1">
    <property type="nucleotide sequence ID" value="NZ_QXFI01000025.1"/>
</dbReference>
<evidence type="ECO:0000313" key="5">
    <source>
        <dbReference type="Proteomes" id="UP000321621"/>
    </source>
</evidence>
<feature type="transmembrane region" description="Helical" evidence="1">
    <location>
        <begin position="56"/>
        <end position="75"/>
    </location>
</feature>
<dbReference type="Proteomes" id="UP000321621">
    <property type="component" value="Unassembled WGS sequence"/>
</dbReference>
<keyword evidence="1" id="KW-0812">Transmembrane</keyword>
<dbReference type="EMBL" id="VNWK01000025">
    <property type="protein sequence ID" value="TXJ94719.1"/>
    <property type="molecule type" value="Genomic_DNA"/>
</dbReference>
<dbReference type="AlphaFoldDB" id="A0A3A1NLU0"/>
<keyword evidence="5" id="KW-1185">Reference proteome</keyword>
<evidence type="ECO:0000313" key="3">
    <source>
        <dbReference type="EMBL" id="TXJ94719.1"/>
    </source>
</evidence>
<sequence>MADKRIEKTKKDFDRLTFSIVVMAIFLLSYGLYHYLYLGTVSVTHPKFPQPSLSNGSEVIFVGIILLILALYRMIRRKKMIEQMNELKKSKFK</sequence>
<proteinExistence type="predicted"/>